<evidence type="ECO:0000259" key="3">
    <source>
        <dbReference type="Pfam" id="PF09394"/>
    </source>
</evidence>
<dbReference type="Proteomes" id="UP000326553">
    <property type="component" value="Chromosome"/>
</dbReference>
<dbReference type="GO" id="GO:0004869">
    <property type="term" value="F:cysteine-type endopeptidase inhibitor activity"/>
    <property type="evidence" value="ECO:0007669"/>
    <property type="project" value="UniProtKB-KW"/>
</dbReference>
<keyword evidence="5" id="KW-1185">Reference proteome</keyword>
<dbReference type="Gene3D" id="2.60.40.2020">
    <property type="match status" value="1"/>
</dbReference>
<name>A0A5J6H935_STRAD</name>
<evidence type="ECO:0000313" key="4">
    <source>
        <dbReference type="EMBL" id="QEV16596.1"/>
    </source>
</evidence>
<dbReference type="KEGG" id="salw:CP975_02950"/>
<proteinExistence type="predicted"/>
<dbReference type="SUPFAM" id="SSF141066">
    <property type="entry name" value="ICP-like"/>
    <property type="match status" value="1"/>
</dbReference>
<evidence type="ECO:0000256" key="2">
    <source>
        <dbReference type="ARBA" id="ARBA00022704"/>
    </source>
</evidence>
<accession>A0A5J6H935</accession>
<dbReference type="EMBL" id="CP023695">
    <property type="protein sequence ID" value="QEV16596.1"/>
    <property type="molecule type" value="Genomic_DNA"/>
</dbReference>
<evidence type="ECO:0000313" key="5">
    <source>
        <dbReference type="Proteomes" id="UP000326553"/>
    </source>
</evidence>
<dbReference type="RefSeq" id="WP_055530389.1">
    <property type="nucleotide sequence ID" value="NZ_CP023695.1"/>
</dbReference>
<dbReference type="Pfam" id="PF09394">
    <property type="entry name" value="Inhibitor_I42"/>
    <property type="match status" value="1"/>
</dbReference>
<keyword evidence="2" id="KW-0789">Thiol protease inhibitor</keyword>
<dbReference type="InterPro" id="IPR036331">
    <property type="entry name" value="Chagasin-like_sf"/>
</dbReference>
<feature type="domain" description="Proteinase inhibitor I42 chagasin" evidence="3">
    <location>
        <begin position="8"/>
        <end position="99"/>
    </location>
</feature>
<dbReference type="OrthoDB" id="4310818at2"/>
<protein>
    <recommendedName>
        <fullName evidence="3">Proteinase inhibitor I42 chagasin domain-containing protein</fullName>
    </recommendedName>
</protein>
<sequence>MADADITLTPGERREIRLPALGTAGFTWTWRLDGDTDSVAIAQGRPPAGELHDSPPGASADILFTLTALRPGHATLQLDHRRPWEQDTPPKERRCYEITVESPRLRA</sequence>
<gene>
    <name evidence="4" type="ORF">CP975_02950</name>
</gene>
<dbReference type="InterPro" id="IPR018990">
    <property type="entry name" value="Prot_inh_I42_chagasin"/>
</dbReference>
<keyword evidence="1" id="KW-0646">Protease inhibitor</keyword>
<dbReference type="AlphaFoldDB" id="A0A5J6H935"/>
<evidence type="ECO:0000256" key="1">
    <source>
        <dbReference type="ARBA" id="ARBA00022690"/>
    </source>
</evidence>
<reference evidence="4 5" key="1">
    <citation type="submission" date="2017-09" db="EMBL/GenBank/DDBJ databases">
        <authorList>
            <person name="Lee N."/>
            <person name="Cho B.-K."/>
        </authorList>
    </citation>
    <scope>NUCLEOTIDE SEQUENCE [LARGE SCALE GENOMIC DNA]</scope>
    <source>
        <strain evidence="4 5">ATCC 12461</strain>
    </source>
</reference>
<organism evidence="4 5">
    <name type="scientific">Streptomyces alboniger</name>
    <dbReference type="NCBI Taxonomy" id="132473"/>
    <lineage>
        <taxon>Bacteria</taxon>
        <taxon>Bacillati</taxon>
        <taxon>Actinomycetota</taxon>
        <taxon>Actinomycetes</taxon>
        <taxon>Kitasatosporales</taxon>
        <taxon>Streptomycetaceae</taxon>
        <taxon>Streptomyces</taxon>
        <taxon>Streptomyces aurantiacus group</taxon>
    </lineage>
</organism>